<feature type="region of interest" description="Disordered" evidence="1">
    <location>
        <begin position="712"/>
        <end position="731"/>
    </location>
</feature>
<feature type="region of interest" description="Disordered" evidence="1">
    <location>
        <begin position="432"/>
        <end position="455"/>
    </location>
</feature>
<dbReference type="PROSITE" id="PS01276">
    <property type="entry name" value="PEPTIDASE_U32"/>
    <property type="match status" value="1"/>
</dbReference>
<evidence type="ECO:0000256" key="1">
    <source>
        <dbReference type="SAM" id="MobiDB-lite"/>
    </source>
</evidence>
<dbReference type="PANTHER" id="PTHR30217:SF10">
    <property type="entry name" value="23S RRNA 5-HYDROXYCYTIDINE C2501 SYNTHASE"/>
    <property type="match status" value="1"/>
</dbReference>
<evidence type="ECO:0000259" key="2">
    <source>
        <dbReference type="Pfam" id="PF12392"/>
    </source>
</evidence>
<protein>
    <submittedName>
        <fullName evidence="3">Uncharacterized protease yhbU</fullName>
        <ecNumber evidence="3">3.4.-.-</ecNumber>
    </submittedName>
</protein>
<evidence type="ECO:0000313" key="4">
    <source>
        <dbReference type="Proteomes" id="UP000095447"/>
    </source>
</evidence>
<dbReference type="Proteomes" id="UP000095447">
    <property type="component" value="Unassembled WGS sequence"/>
</dbReference>
<name>A0A173YSV5_9FIRM</name>
<dbReference type="InterPro" id="IPR020988">
    <property type="entry name" value="Pept_U32_collagenase"/>
</dbReference>
<dbReference type="EC" id="3.4.-.-" evidence="3"/>
<evidence type="ECO:0000313" key="3">
    <source>
        <dbReference type="EMBL" id="CUN66125.1"/>
    </source>
</evidence>
<dbReference type="Pfam" id="PF01136">
    <property type="entry name" value="Peptidase_U32"/>
    <property type="match status" value="2"/>
</dbReference>
<dbReference type="PANTHER" id="PTHR30217">
    <property type="entry name" value="PEPTIDASE U32 FAMILY"/>
    <property type="match status" value="1"/>
</dbReference>
<dbReference type="Pfam" id="PF12392">
    <property type="entry name" value="DUF3656"/>
    <property type="match status" value="1"/>
</dbReference>
<dbReference type="AlphaFoldDB" id="A0A173YSV5"/>
<dbReference type="InterPro" id="IPR051454">
    <property type="entry name" value="RNA/ubiquinone_mod_enzymes"/>
</dbReference>
<accession>A0A173YSV5</accession>
<keyword evidence="3" id="KW-0645">Protease</keyword>
<dbReference type="GO" id="GO:0008233">
    <property type="term" value="F:peptidase activity"/>
    <property type="evidence" value="ECO:0007669"/>
    <property type="project" value="UniProtKB-KW"/>
</dbReference>
<reference evidence="3 4" key="1">
    <citation type="submission" date="2015-09" db="EMBL/GenBank/DDBJ databases">
        <authorList>
            <consortium name="Pathogen Informatics"/>
        </authorList>
    </citation>
    <scope>NUCLEOTIDE SEQUENCE [LARGE SCALE GENOMIC DNA]</scope>
    <source>
        <strain evidence="3 4">2789STDY5608838</strain>
    </source>
</reference>
<keyword evidence="3" id="KW-0378">Hydrolase</keyword>
<dbReference type="GO" id="GO:0006508">
    <property type="term" value="P:proteolysis"/>
    <property type="evidence" value="ECO:0007669"/>
    <property type="project" value="UniProtKB-KW"/>
</dbReference>
<sequence>MRREEIELLAPAGSYEGFEAAIGAGADAVYVGGAAFGARAYAKNFGEEELLRAIDTAHIHGRKLYLTVNTLLKNRELSEQLYDYLLPYYKEGLDAVIVQDMGVFKMIREMFPGMHLHASTQMTVTGPEGMKFLEEQGASRVVTARELSLEEIRRMHETSPIEIESFVHGALCYSYSGQCLMSSILGGRSGNRGRCAQPCRLPYQTALCCGENGRRSEKRKAQELCPLSLKDISTIEILPQILEAGVTSLKIEGRMKQPGYTAGVTSVYRKYLDLLFEKGAENYRVAEEDKRYLLDLFNRGGSCTGYYQMQNGPSMMAFSNEKKTGDVSPVLRKKKEKIQGTFILFPGNPAILDVSCRGIHGFASVGEVQYAQNQPLTEERIRSQMEKLGNTEYEWENLEIQMDENIFIPMKMLNEARREALESLENELLKPYKREENNGKKRLSEDAGRKADSPKQKNLPIYISCEEKSTALALYKREGIHGMYLNADAMEVCLDDCVSRGMEMYLSLPHIMRGEMPRELRTRIREWMDRGMTGFLVRNLETFAVLRKAGLAEKCVLDHSMYTWNDEAADFWKDQKVLRNTVPLELNEGEIRHRDNRDSEMLIYGYLPLMISAQCVHKNLYGCNHKEEGVTLKDRYDKEFTAKCICNPWKTENTDFCIPCYNIIYNSIPYGLLKEKSQIDRLGVSSLRLAFTIEKPQDAVKIYEEFRDVYRDGKNPPKREYTKGHFKRGAE</sequence>
<organism evidence="3 4">
    <name type="scientific">Blautia obeum</name>
    <dbReference type="NCBI Taxonomy" id="40520"/>
    <lineage>
        <taxon>Bacteria</taxon>
        <taxon>Bacillati</taxon>
        <taxon>Bacillota</taxon>
        <taxon>Clostridia</taxon>
        <taxon>Lachnospirales</taxon>
        <taxon>Lachnospiraceae</taxon>
        <taxon>Blautia</taxon>
    </lineage>
</organism>
<dbReference type="InterPro" id="IPR001539">
    <property type="entry name" value="Peptidase_U32"/>
</dbReference>
<gene>
    <name evidence="3" type="primary">yhbU_2</name>
    <name evidence="3" type="ORF">ERS852395_00957</name>
</gene>
<proteinExistence type="predicted"/>
<dbReference type="RefSeq" id="WP_055052848.1">
    <property type="nucleotide sequence ID" value="NZ_CYZA01000004.1"/>
</dbReference>
<dbReference type="EMBL" id="CYZA01000004">
    <property type="protein sequence ID" value="CUN66125.1"/>
    <property type="molecule type" value="Genomic_DNA"/>
</dbReference>
<feature type="domain" description="Peptidase U32 collagenase" evidence="2">
    <location>
        <begin position="332"/>
        <end position="428"/>
    </location>
</feature>